<keyword evidence="3 7" id="KW-0812">Transmembrane</keyword>
<feature type="transmembrane region" description="Helical" evidence="7">
    <location>
        <begin position="107"/>
        <end position="126"/>
    </location>
</feature>
<evidence type="ECO:0000259" key="8">
    <source>
        <dbReference type="Pfam" id="PF01569"/>
    </source>
</evidence>
<evidence type="ECO:0000256" key="6">
    <source>
        <dbReference type="SAM" id="MobiDB-lite"/>
    </source>
</evidence>
<evidence type="ECO:0000256" key="5">
    <source>
        <dbReference type="ARBA" id="ARBA00023136"/>
    </source>
</evidence>
<dbReference type="GO" id="GO:0016020">
    <property type="term" value="C:membrane"/>
    <property type="evidence" value="ECO:0007669"/>
    <property type="project" value="UniProtKB-SubCell"/>
</dbReference>
<dbReference type="OrthoDB" id="8907274at2759"/>
<comment type="caution">
    <text evidence="9">The sequence shown here is derived from an EMBL/GenBank/DDBJ whole genome shotgun (WGS) entry which is preliminary data.</text>
</comment>
<keyword evidence="5 7" id="KW-0472">Membrane</keyword>
<feature type="transmembrane region" description="Helical" evidence="7">
    <location>
        <begin position="12"/>
        <end position="35"/>
    </location>
</feature>
<proteinExistence type="inferred from homology"/>
<gene>
    <name evidence="9" type="ORF">K460DRAFT_371036</name>
</gene>
<dbReference type="FunFam" id="1.20.144.10:FF:000042">
    <property type="entry name" value="PAP2 domain protein"/>
    <property type="match status" value="1"/>
</dbReference>
<reference evidence="9" key="1">
    <citation type="submission" date="2020-01" db="EMBL/GenBank/DDBJ databases">
        <authorList>
            <consortium name="DOE Joint Genome Institute"/>
            <person name="Haridas S."/>
            <person name="Albert R."/>
            <person name="Binder M."/>
            <person name="Bloem J."/>
            <person name="Labutti K."/>
            <person name="Salamov A."/>
            <person name="Andreopoulos B."/>
            <person name="Baker S.E."/>
            <person name="Barry K."/>
            <person name="Bills G."/>
            <person name="Bluhm B.H."/>
            <person name="Cannon C."/>
            <person name="Castanera R."/>
            <person name="Culley D.E."/>
            <person name="Daum C."/>
            <person name="Ezra D."/>
            <person name="Gonzalez J.B."/>
            <person name="Henrissat B."/>
            <person name="Kuo A."/>
            <person name="Liang C."/>
            <person name="Lipzen A."/>
            <person name="Lutzoni F."/>
            <person name="Magnuson J."/>
            <person name="Mondo S."/>
            <person name="Nolan M."/>
            <person name="Ohm R."/>
            <person name="Pangilinan J."/>
            <person name="Park H.-J."/>
            <person name="Ramirez L."/>
            <person name="Alfaro M."/>
            <person name="Sun H."/>
            <person name="Tritt A."/>
            <person name="Yoshinaga Y."/>
            <person name="Zwiers L.-H."/>
            <person name="Turgeon B.G."/>
            <person name="Goodwin S.B."/>
            <person name="Spatafora J.W."/>
            <person name="Crous P.W."/>
            <person name="Grigoriev I.V."/>
        </authorList>
    </citation>
    <scope>NUCLEOTIDE SEQUENCE</scope>
    <source>
        <strain evidence="9">CBS 394.84</strain>
    </source>
</reference>
<feature type="region of interest" description="Disordered" evidence="6">
    <location>
        <begin position="398"/>
        <end position="417"/>
    </location>
</feature>
<dbReference type="Proteomes" id="UP000800039">
    <property type="component" value="Unassembled WGS sequence"/>
</dbReference>
<dbReference type="CDD" id="cd03390">
    <property type="entry name" value="PAP2_containing_1_like"/>
    <property type="match status" value="1"/>
</dbReference>
<evidence type="ECO:0000256" key="7">
    <source>
        <dbReference type="SAM" id="Phobius"/>
    </source>
</evidence>
<accession>A0A9P4G8H8</accession>
<feature type="domain" description="Phosphatidic acid phosphatase type 2/haloperoxidase" evidence="8">
    <location>
        <begin position="113"/>
        <end position="330"/>
    </location>
</feature>
<evidence type="ECO:0000256" key="4">
    <source>
        <dbReference type="ARBA" id="ARBA00022989"/>
    </source>
</evidence>
<dbReference type="GO" id="GO:0046839">
    <property type="term" value="P:phospholipid dephosphorylation"/>
    <property type="evidence" value="ECO:0007669"/>
    <property type="project" value="TreeGrafter"/>
</dbReference>
<dbReference type="Pfam" id="PF01569">
    <property type="entry name" value="PAP2"/>
    <property type="match status" value="1"/>
</dbReference>
<evidence type="ECO:0000256" key="2">
    <source>
        <dbReference type="ARBA" id="ARBA00008816"/>
    </source>
</evidence>
<keyword evidence="4 7" id="KW-1133">Transmembrane helix</keyword>
<dbReference type="SUPFAM" id="SSF48317">
    <property type="entry name" value="Acid phosphatase/Vanadium-dependent haloperoxidase"/>
    <property type="match status" value="1"/>
</dbReference>
<feature type="transmembrane region" description="Helical" evidence="7">
    <location>
        <begin position="200"/>
        <end position="223"/>
    </location>
</feature>
<evidence type="ECO:0000256" key="3">
    <source>
        <dbReference type="ARBA" id="ARBA00022692"/>
    </source>
</evidence>
<dbReference type="InterPro" id="IPR000326">
    <property type="entry name" value="PAP2/HPO"/>
</dbReference>
<comment type="similarity">
    <text evidence="2">Belongs to the PA-phosphatase related phosphoesterase family.</text>
</comment>
<sequence>MKTLRGVSLPSVRLITSYIFDWIVIVAIAAVGAGWEYVEPFHRPFSPVDLSIAYPHENHETIPTWLLIVVALLAPAGIIFFVCLLFVPGPTAERGTPKSLIWRRKLWEWNTGWMGLALSLATAFMITQGMKNLFGKPRPDLLSRCQPDLSPGAIKRAAINPIGEIFNENWVLVTSAICTTKDEDLLKDGFKSFPSGHASFSWAGLLYLTLFLASKFSVAIPFLPPRPYSTNPAHTSAVAPSNFKKLSALPFHKQESTLSTPTYTEEHIVPIRYQNAAPPVYTLVLILVPVGSAIYIASTRFTDFRHFGFDLLFGSLIGITTAWFSFRFYHLPITRGAGWAWGPRSYQRAWGIGVGRGSYVGTEGWNRAGKSETAPRNNGNELRPEDEVELRDHAGVFNNHDERRGDLPALHAPGQAV</sequence>
<dbReference type="InterPro" id="IPR036938">
    <property type="entry name" value="PAP2/HPO_sf"/>
</dbReference>
<feature type="transmembrane region" description="Helical" evidence="7">
    <location>
        <begin position="304"/>
        <end position="326"/>
    </location>
</feature>
<comment type="subcellular location">
    <subcellularLocation>
        <location evidence="1">Membrane</location>
        <topology evidence="1">Multi-pass membrane protein</topology>
    </subcellularLocation>
</comment>
<evidence type="ECO:0000313" key="10">
    <source>
        <dbReference type="Proteomes" id="UP000800039"/>
    </source>
</evidence>
<name>A0A9P4G8H8_9PLEO</name>
<feature type="transmembrane region" description="Helical" evidence="7">
    <location>
        <begin position="65"/>
        <end position="87"/>
    </location>
</feature>
<dbReference type="Gene3D" id="1.20.144.10">
    <property type="entry name" value="Phosphatidic acid phosphatase type 2/haloperoxidase"/>
    <property type="match status" value="1"/>
</dbReference>
<dbReference type="GeneID" id="63851517"/>
<dbReference type="InterPro" id="IPR043216">
    <property type="entry name" value="PAP-like"/>
</dbReference>
<evidence type="ECO:0000256" key="1">
    <source>
        <dbReference type="ARBA" id="ARBA00004141"/>
    </source>
</evidence>
<protein>
    <submittedName>
        <fullName evidence="9">PAP2 domain-containing protein</fullName>
    </submittedName>
</protein>
<organism evidence="9 10">
    <name type="scientific">Cucurbitaria berberidis CBS 394.84</name>
    <dbReference type="NCBI Taxonomy" id="1168544"/>
    <lineage>
        <taxon>Eukaryota</taxon>
        <taxon>Fungi</taxon>
        <taxon>Dikarya</taxon>
        <taxon>Ascomycota</taxon>
        <taxon>Pezizomycotina</taxon>
        <taxon>Dothideomycetes</taxon>
        <taxon>Pleosporomycetidae</taxon>
        <taxon>Pleosporales</taxon>
        <taxon>Pleosporineae</taxon>
        <taxon>Cucurbitariaceae</taxon>
        <taxon>Cucurbitaria</taxon>
    </lineage>
</organism>
<dbReference type="EMBL" id="ML976619">
    <property type="protein sequence ID" value="KAF1841038.1"/>
    <property type="molecule type" value="Genomic_DNA"/>
</dbReference>
<evidence type="ECO:0000313" key="9">
    <source>
        <dbReference type="EMBL" id="KAF1841038.1"/>
    </source>
</evidence>
<keyword evidence="10" id="KW-1185">Reference proteome</keyword>
<dbReference type="PANTHER" id="PTHR10165:SF154">
    <property type="entry name" value="PAP2 DOMAIN PROTEIN (AFU_ORTHOLOGUE AFUA_1G09730)"/>
    <property type="match status" value="1"/>
</dbReference>
<feature type="transmembrane region" description="Helical" evidence="7">
    <location>
        <begin position="280"/>
        <end position="298"/>
    </location>
</feature>
<dbReference type="AlphaFoldDB" id="A0A9P4G8H8"/>
<dbReference type="RefSeq" id="XP_040783601.1">
    <property type="nucleotide sequence ID" value="XM_040934266.1"/>
</dbReference>
<feature type="region of interest" description="Disordered" evidence="6">
    <location>
        <begin position="365"/>
        <end position="387"/>
    </location>
</feature>
<dbReference type="GO" id="GO:0006644">
    <property type="term" value="P:phospholipid metabolic process"/>
    <property type="evidence" value="ECO:0007669"/>
    <property type="project" value="InterPro"/>
</dbReference>
<dbReference type="PANTHER" id="PTHR10165">
    <property type="entry name" value="LIPID PHOSPHATE PHOSPHATASE"/>
    <property type="match status" value="1"/>
</dbReference>
<dbReference type="GO" id="GO:0008195">
    <property type="term" value="F:phosphatidate phosphatase activity"/>
    <property type="evidence" value="ECO:0007669"/>
    <property type="project" value="TreeGrafter"/>
</dbReference>